<protein>
    <submittedName>
        <fullName evidence="1">Uncharacterized protein</fullName>
    </submittedName>
</protein>
<keyword evidence="2" id="KW-1185">Reference proteome</keyword>
<dbReference type="EMBL" id="BSOW01000077">
    <property type="protein sequence ID" value="GLR92254.1"/>
    <property type="molecule type" value="Genomic_DNA"/>
</dbReference>
<gene>
    <name evidence="1" type="ORF">GCM10007857_89760</name>
</gene>
<name>A0ABQ6BFN1_9BRAD</name>
<dbReference type="Proteomes" id="UP001156905">
    <property type="component" value="Unassembled WGS sequence"/>
</dbReference>
<evidence type="ECO:0000313" key="2">
    <source>
        <dbReference type="Proteomes" id="UP001156905"/>
    </source>
</evidence>
<evidence type="ECO:0000313" key="1">
    <source>
        <dbReference type="EMBL" id="GLR92254.1"/>
    </source>
</evidence>
<comment type="caution">
    <text evidence="1">The sequence shown here is derived from an EMBL/GenBank/DDBJ whole genome shotgun (WGS) entry which is preliminary data.</text>
</comment>
<accession>A0ABQ6BFN1</accession>
<proteinExistence type="predicted"/>
<reference evidence="2" key="1">
    <citation type="journal article" date="2019" name="Int. J. Syst. Evol. Microbiol.">
        <title>The Global Catalogue of Microorganisms (GCM) 10K type strain sequencing project: providing services to taxonomists for standard genome sequencing and annotation.</title>
        <authorList>
            <consortium name="The Broad Institute Genomics Platform"/>
            <consortium name="The Broad Institute Genome Sequencing Center for Infectious Disease"/>
            <person name="Wu L."/>
            <person name="Ma J."/>
        </authorList>
    </citation>
    <scope>NUCLEOTIDE SEQUENCE [LARGE SCALE GENOMIC DNA]</scope>
    <source>
        <strain evidence="2">NBRC 102520</strain>
    </source>
</reference>
<organism evidence="1 2">
    <name type="scientific">Bradyrhizobium iriomotense</name>
    <dbReference type="NCBI Taxonomy" id="441950"/>
    <lineage>
        <taxon>Bacteria</taxon>
        <taxon>Pseudomonadati</taxon>
        <taxon>Pseudomonadota</taxon>
        <taxon>Alphaproteobacteria</taxon>
        <taxon>Hyphomicrobiales</taxon>
        <taxon>Nitrobacteraceae</taxon>
        <taxon>Bradyrhizobium</taxon>
    </lineage>
</organism>
<sequence>MKYEETESPMKVSSKLLAYRHHLTISLGMQPFLSNDVTTEGIPLFSK</sequence>